<dbReference type="InterPro" id="IPR036188">
    <property type="entry name" value="FAD/NAD-bd_sf"/>
</dbReference>
<feature type="domain" description="RsdA/BaiN/AoA(So)-like Rossmann fold-like" evidence="4">
    <location>
        <begin position="3"/>
        <end position="407"/>
    </location>
</feature>
<protein>
    <submittedName>
        <fullName evidence="6">NAD(P)/FAD-dependent oxidoreductase</fullName>
    </submittedName>
</protein>
<keyword evidence="3" id="KW-0274">FAD</keyword>
<comment type="caution">
    <text evidence="6">The sequence shown here is derived from an EMBL/GenBank/DDBJ whole genome shotgun (WGS) entry which is preliminary data.</text>
</comment>
<organism evidence="6 7">
    <name type="scientific">Candidatus Avacidaminococcus intestinavium</name>
    <dbReference type="NCBI Taxonomy" id="2840684"/>
    <lineage>
        <taxon>Bacteria</taxon>
        <taxon>Bacillati</taxon>
        <taxon>Bacillota</taxon>
        <taxon>Negativicutes</taxon>
        <taxon>Acidaminococcales</taxon>
        <taxon>Acidaminococcaceae</taxon>
        <taxon>Acidaminococcaceae incertae sedis</taxon>
        <taxon>Candidatus Avacidaminococcus</taxon>
    </lineage>
</organism>
<dbReference type="PRINTS" id="PR00411">
    <property type="entry name" value="PNDRDTASEI"/>
</dbReference>
<evidence type="ECO:0000313" key="6">
    <source>
        <dbReference type="EMBL" id="HIU64727.1"/>
    </source>
</evidence>
<evidence type="ECO:0000259" key="5">
    <source>
        <dbReference type="Pfam" id="PF22780"/>
    </source>
</evidence>
<dbReference type="SUPFAM" id="SSF160996">
    <property type="entry name" value="HI0933 insert domain-like"/>
    <property type="match status" value="1"/>
</dbReference>
<dbReference type="NCBIfam" id="TIGR00275">
    <property type="entry name" value="aminoacetone oxidase family FAD-binding enzyme"/>
    <property type="match status" value="1"/>
</dbReference>
<evidence type="ECO:0000259" key="4">
    <source>
        <dbReference type="Pfam" id="PF03486"/>
    </source>
</evidence>
<dbReference type="InterPro" id="IPR004792">
    <property type="entry name" value="BaiN-like"/>
</dbReference>
<dbReference type="EMBL" id="DVNI01000113">
    <property type="protein sequence ID" value="HIU64727.1"/>
    <property type="molecule type" value="Genomic_DNA"/>
</dbReference>
<dbReference type="Pfam" id="PF22780">
    <property type="entry name" value="HI0933_like_1st"/>
    <property type="match status" value="1"/>
</dbReference>
<dbReference type="Gene3D" id="2.40.30.10">
    <property type="entry name" value="Translation factors"/>
    <property type="match status" value="1"/>
</dbReference>
<gene>
    <name evidence="6" type="ORF">IAB06_06820</name>
</gene>
<accession>A0A9D1MQT1</accession>
<reference evidence="6" key="2">
    <citation type="journal article" date="2021" name="PeerJ">
        <title>Extensive microbial diversity within the chicken gut microbiome revealed by metagenomics and culture.</title>
        <authorList>
            <person name="Gilroy R."/>
            <person name="Ravi A."/>
            <person name="Getino M."/>
            <person name="Pursley I."/>
            <person name="Horton D.L."/>
            <person name="Alikhan N.F."/>
            <person name="Baker D."/>
            <person name="Gharbi K."/>
            <person name="Hall N."/>
            <person name="Watson M."/>
            <person name="Adriaenssens E.M."/>
            <person name="Foster-Nyarko E."/>
            <person name="Jarju S."/>
            <person name="Secka A."/>
            <person name="Antonio M."/>
            <person name="Oren A."/>
            <person name="Chaudhuri R.R."/>
            <person name="La Ragione R."/>
            <person name="Hildebrand F."/>
            <person name="Pallen M.J."/>
        </authorList>
    </citation>
    <scope>NUCLEOTIDE SEQUENCE</scope>
    <source>
        <strain evidence="6">CHK160-1198</strain>
    </source>
</reference>
<dbReference type="Gene3D" id="1.10.8.260">
    <property type="entry name" value="HI0933 insert domain-like"/>
    <property type="match status" value="1"/>
</dbReference>
<dbReference type="AlphaFoldDB" id="A0A9D1MQT1"/>
<reference evidence="6" key="1">
    <citation type="submission" date="2020-10" db="EMBL/GenBank/DDBJ databases">
        <authorList>
            <person name="Gilroy R."/>
        </authorList>
    </citation>
    <scope>NUCLEOTIDE SEQUENCE</scope>
    <source>
        <strain evidence="6">CHK160-1198</strain>
    </source>
</reference>
<dbReference type="InterPro" id="IPR055178">
    <property type="entry name" value="RsdA/BaiN/AoA(So)-like_dom"/>
</dbReference>
<feature type="domain" description="RsdA/BaiN/AoA(So)-like insert" evidence="5">
    <location>
        <begin position="191"/>
        <end position="354"/>
    </location>
</feature>
<dbReference type="PANTHER" id="PTHR42887:SF2">
    <property type="entry name" value="OS12G0638800 PROTEIN"/>
    <property type="match status" value="1"/>
</dbReference>
<evidence type="ECO:0000256" key="3">
    <source>
        <dbReference type="ARBA" id="ARBA00022827"/>
    </source>
</evidence>
<evidence type="ECO:0000313" key="7">
    <source>
        <dbReference type="Proteomes" id="UP000824099"/>
    </source>
</evidence>
<dbReference type="PANTHER" id="PTHR42887">
    <property type="entry name" value="OS12G0638800 PROTEIN"/>
    <property type="match status" value="1"/>
</dbReference>
<dbReference type="Gene3D" id="3.50.50.60">
    <property type="entry name" value="FAD/NAD(P)-binding domain"/>
    <property type="match status" value="1"/>
</dbReference>
<comment type="cofactor">
    <cofactor evidence="1">
        <name>FAD</name>
        <dbReference type="ChEBI" id="CHEBI:57692"/>
    </cofactor>
</comment>
<dbReference type="InterPro" id="IPR023166">
    <property type="entry name" value="BaiN-like_dom_sf"/>
</dbReference>
<sequence>MSKVIVVGAGPAGLLAGITAAQNGAEVIVIEKMRTPGKKLLITGKGRCNITNSCDIAEMVKNIPGNGRFLHSVLRSFTNADIIELLENSGVPTKVERGGRVFPVSDKAVDVLSALVRLLESYGAQLITDTSVSGLLMQNQTVTGVITSKGNYLADAVVLAAGGASYPAIGSDGSGFQIAQKSGHTIIQPLPALVPIESDSEYIPELQGISLKNVQASICCNNKVLAKEFGEMLFTHFGFSGPIILSLSKIIATHIYKNQESLDLVIDLKPALDAHKLDLRIQRDFNLYSRKQLINAMVDLLPGRLIQPVLDSAFLNPEKIVNQISKEERGRLGHTLKNLSFPITGTRPLREAIVTAGGVATTEINPKTMASKVVDGLFLAGEVIDIDGYTGGYNLQAAYSTGVVAGKNAALLGDIRSCSND</sequence>
<evidence type="ECO:0000256" key="2">
    <source>
        <dbReference type="ARBA" id="ARBA00022630"/>
    </source>
</evidence>
<evidence type="ECO:0000256" key="1">
    <source>
        <dbReference type="ARBA" id="ARBA00001974"/>
    </source>
</evidence>
<keyword evidence="2" id="KW-0285">Flavoprotein</keyword>
<dbReference type="Pfam" id="PF03486">
    <property type="entry name" value="HI0933_like"/>
    <property type="match status" value="1"/>
</dbReference>
<proteinExistence type="predicted"/>
<dbReference type="InterPro" id="IPR057661">
    <property type="entry name" value="RsdA/BaiN/AoA(So)_Rossmann"/>
</dbReference>
<dbReference type="Proteomes" id="UP000824099">
    <property type="component" value="Unassembled WGS sequence"/>
</dbReference>
<dbReference type="PRINTS" id="PR00368">
    <property type="entry name" value="FADPNR"/>
</dbReference>
<dbReference type="SUPFAM" id="SSF51905">
    <property type="entry name" value="FAD/NAD(P)-binding domain"/>
    <property type="match status" value="1"/>
</dbReference>
<name>A0A9D1MQT1_9FIRM</name>